<dbReference type="Pfam" id="PF11740">
    <property type="entry name" value="KfrA_N"/>
    <property type="match status" value="1"/>
</dbReference>
<reference evidence="3" key="1">
    <citation type="journal article" date="2015" name="Antimicrob. Agents Chemother.">
        <title>Complete Sequence of a blaKPC-Harboring Cointegrate Plasmid Isolated from Escherichia coli.</title>
        <authorList>
            <person name="Chavda K.D."/>
            <person name="Chen L."/>
            <person name="Jacobs M.R."/>
            <person name="Rojtman A.D."/>
            <person name="Bonomo R.A."/>
            <person name="Kreiswirth B.N."/>
        </authorList>
    </citation>
    <scope>NUCLEOTIDE SEQUENCE</scope>
    <source>
        <strain evidence="3">BK32533</strain>
        <plasmid evidence="3">pBK32533</plasmid>
    </source>
</reference>
<protein>
    <recommendedName>
        <fullName evidence="2">KfrA N-terminal DNA-binding domain-containing protein</fullName>
    </recommendedName>
</protein>
<accession>A0A0E3KBC6</accession>
<proteinExistence type="predicted"/>
<evidence type="ECO:0000313" key="3">
    <source>
        <dbReference type="EMBL" id="AKA87105.1"/>
    </source>
</evidence>
<name>A0A0E3KBC6_ECOLX</name>
<feature type="compositionally biased region" description="Basic and acidic residues" evidence="1">
    <location>
        <begin position="215"/>
        <end position="224"/>
    </location>
</feature>
<dbReference type="EMBL" id="KP345882">
    <property type="protein sequence ID" value="AKA87105.1"/>
    <property type="molecule type" value="Genomic_DNA"/>
</dbReference>
<sequence>MARKLVEFDDVAAAAQKLKDAGKRPTVIAIRDIIGKGSFTTISTYLKQWSEEHSLDEELVEVVLPESVMSDAELFLQKIYTVAKASADEQLERERELLRQKEIEYQEDMQQAVDMANDATERAELLEEQLEALTNKKSELDAALGKAENSLSLKSAELERSLADIDKLEKRIVELEGKLEAKAADLTRAQDHLEQAKSENRSLSQKLATTEGELEEQKGKSIEQTEKLRAAQEQKTGTVAKLAMRQPFVLFKGLTFQKLCLPGAFRPGDHHNKMLRPGLCVVHASPQYL</sequence>
<feature type="domain" description="KfrA N-terminal DNA-binding" evidence="2">
    <location>
        <begin position="9"/>
        <end position="121"/>
    </location>
</feature>
<geneLocation type="plasmid" evidence="3">
    <name>pBK32533</name>
</geneLocation>
<feature type="region of interest" description="Disordered" evidence="1">
    <location>
        <begin position="194"/>
        <end position="224"/>
    </location>
</feature>
<evidence type="ECO:0000256" key="1">
    <source>
        <dbReference type="SAM" id="MobiDB-lite"/>
    </source>
</evidence>
<dbReference type="AlphaFoldDB" id="A0A0E3KBC6"/>
<organism evidence="3">
    <name type="scientific">Escherichia coli</name>
    <dbReference type="NCBI Taxonomy" id="562"/>
    <lineage>
        <taxon>Bacteria</taxon>
        <taxon>Pseudomonadati</taxon>
        <taxon>Pseudomonadota</taxon>
        <taxon>Gammaproteobacteria</taxon>
        <taxon>Enterobacterales</taxon>
        <taxon>Enterobacteriaceae</taxon>
        <taxon>Escherichia</taxon>
    </lineage>
</organism>
<dbReference type="InterPro" id="IPR021104">
    <property type="entry name" value="KfrA_DNA-bd_N"/>
</dbReference>
<keyword evidence="3" id="KW-0614">Plasmid</keyword>
<evidence type="ECO:0000259" key="2">
    <source>
        <dbReference type="Pfam" id="PF11740"/>
    </source>
</evidence>